<dbReference type="EMBL" id="MF939502">
    <property type="protein sequence ID" value="AYM94245.1"/>
    <property type="molecule type" value="Genomic_RNA"/>
</dbReference>
<comment type="function">
    <text evidence="1">Single-stranded RNA-binding protein.</text>
</comment>
<dbReference type="Pfam" id="PF04514">
    <property type="entry name" value="BTV_NS2"/>
    <property type="match status" value="1"/>
</dbReference>
<protein>
    <recommendedName>
        <fullName evidence="2">Non-structural protein NS2</fullName>
    </recommendedName>
</protein>
<sequence length="375" mass="41698">MSSDKQNVPMIKKPFTRVIVLKSDGKDDFVARMCAVLGCEYVVVRHGLGTQIAGSDTPAHGCLLLTIPGPGSFRMIDRDQSTFLVVSGDGLEVQQDRWTGMRFEAVDMYPRACRIRYGEKENDSEIRFGRASGTVPPYTPDGVSEEQEEVALPGISFHTPEEDYKEYRERLREERDLRSANILEALRTTHQSRTLGRIHGIRNSELTTLRPPAPPTLRRGVSSSNERSADRTPTPPKLTAPTHPAAAVPRAAAAPPPIPSVKRVSKTAPQEAESQCPKFTHEYDQLAERAFESLLEDDPNARFSYGGAPETVGLFSQCLGTYEVDPLMLPAYEIDQTKNRYKYVGMKTSSQLNALVCDDRVCFVPGANWALVRER</sequence>
<feature type="compositionally biased region" description="Low complexity" evidence="4">
    <location>
        <begin position="240"/>
        <end position="253"/>
    </location>
</feature>
<organism evidence="5">
    <name type="scientific">Kemerovo virus</name>
    <dbReference type="NCBI Taxonomy" id="40064"/>
    <lineage>
        <taxon>Viruses</taxon>
        <taxon>Riboviria</taxon>
        <taxon>Orthornavirae</taxon>
        <taxon>Duplornaviricota</taxon>
        <taxon>Resentoviricetes</taxon>
        <taxon>Reovirales</taxon>
        <taxon>Sedoreoviridae</taxon>
        <taxon>Orbivirus</taxon>
        <taxon>Orbivirus magninsulae</taxon>
        <taxon>Great Island virus</taxon>
    </lineage>
</organism>
<evidence type="ECO:0000256" key="4">
    <source>
        <dbReference type="SAM" id="MobiDB-lite"/>
    </source>
</evidence>
<proteinExistence type="predicted"/>
<keyword evidence="3" id="KW-0694">RNA-binding</keyword>
<accession>A0A5S9H6Z6</accession>
<dbReference type="InterPro" id="IPR007602">
    <property type="entry name" value="BTV_NS2"/>
</dbReference>
<evidence type="ECO:0000313" key="5">
    <source>
        <dbReference type="EMBL" id="AYM94245.1"/>
    </source>
</evidence>
<gene>
    <name evidence="5" type="primary">NS2</name>
</gene>
<name>A0A5S9H6Z6_9REOV</name>
<evidence type="ECO:0000256" key="3">
    <source>
        <dbReference type="ARBA" id="ARBA00022884"/>
    </source>
</evidence>
<reference evidence="5" key="1">
    <citation type="journal article" date="2019" name="Ticks Tick Borne Dis.">
        <title>Genetic diversity of Kemerovo virus and phylogenetic relationships within the Great Island virus genetic group.</title>
        <authorList>
            <person name="Safonova M.V."/>
            <person name="Gmyl A.P."/>
            <person name="Lukashev A.N."/>
            <person name="Speranskaya A.S."/>
            <person name="Neverov A.D."/>
            <person name="Fedonin G.G."/>
            <person name="Pimkina E.V."/>
            <person name="Matsvay A.D."/>
            <person name="Khafizov K.F."/>
            <person name="Karganova G.G."/>
            <person name="Kozlovskaya L.I."/>
            <person name="Valdokhina A.V."/>
            <person name="Bulanenko V.P."/>
            <person name="Dedkov V.G."/>
        </authorList>
    </citation>
    <scope>NUCLEOTIDE SEQUENCE</scope>
    <source>
        <strain evidence="5">101</strain>
    </source>
</reference>
<evidence type="ECO:0000256" key="1">
    <source>
        <dbReference type="ARBA" id="ARBA00002402"/>
    </source>
</evidence>
<evidence type="ECO:0000256" key="2">
    <source>
        <dbReference type="ARBA" id="ARBA00014070"/>
    </source>
</evidence>
<feature type="region of interest" description="Disordered" evidence="4">
    <location>
        <begin position="196"/>
        <end position="275"/>
    </location>
</feature>
<dbReference type="GO" id="GO:0003723">
    <property type="term" value="F:RNA binding"/>
    <property type="evidence" value="ECO:0007669"/>
    <property type="project" value="UniProtKB-KW"/>
</dbReference>
<dbReference type="SUPFAM" id="SSF110132">
    <property type="entry name" value="BTV NS2-like ssRNA-binding domain"/>
    <property type="match status" value="1"/>
</dbReference>
<dbReference type="InterPro" id="IPR037194">
    <property type="entry name" value="NS2_N"/>
</dbReference>